<name>A0ABY9V4C6_9ACTN</name>
<keyword evidence="4" id="KW-1185">Reference proteome</keyword>
<protein>
    <recommendedName>
        <fullName evidence="5">DUF4352 domain-containing protein</fullName>
    </recommendedName>
</protein>
<evidence type="ECO:0000256" key="1">
    <source>
        <dbReference type="SAM" id="MobiDB-lite"/>
    </source>
</evidence>
<reference evidence="3 4" key="1">
    <citation type="submission" date="2023-02" db="EMBL/GenBank/DDBJ databases">
        <title>Streptomyces sp. SCA4-21 with antifungal activity against Fusarium oxysporum f. sp. cubense, Streptomyces sp. SCA2-17 with antifungal activity against Fusarium oxysporum f. sp. cubense.</title>
        <authorList>
            <person name="Qi D."/>
        </authorList>
    </citation>
    <scope>NUCLEOTIDE SEQUENCE [LARGE SCALE GENOMIC DNA]</scope>
    <source>
        <strain evidence="3 4">SCA4-21</strain>
    </source>
</reference>
<feature type="signal peptide" evidence="2">
    <location>
        <begin position="1"/>
        <end position="39"/>
    </location>
</feature>
<dbReference type="Proteomes" id="UP001305606">
    <property type="component" value="Chromosome"/>
</dbReference>
<evidence type="ECO:0000313" key="4">
    <source>
        <dbReference type="Proteomes" id="UP001305606"/>
    </source>
</evidence>
<evidence type="ECO:0000256" key="2">
    <source>
        <dbReference type="SAM" id="SignalP"/>
    </source>
</evidence>
<evidence type="ECO:0000313" key="3">
    <source>
        <dbReference type="EMBL" id="WNE97570.1"/>
    </source>
</evidence>
<keyword evidence="2" id="KW-0732">Signal</keyword>
<feature type="compositionally biased region" description="Basic and acidic residues" evidence="1">
    <location>
        <begin position="67"/>
        <end position="82"/>
    </location>
</feature>
<organism evidence="3 4">
    <name type="scientific">Streptomyces luomodiensis</name>
    <dbReference type="NCBI Taxonomy" id="3026192"/>
    <lineage>
        <taxon>Bacteria</taxon>
        <taxon>Bacillati</taxon>
        <taxon>Actinomycetota</taxon>
        <taxon>Actinomycetes</taxon>
        <taxon>Kitasatosporales</taxon>
        <taxon>Streptomycetaceae</taxon>
        <taxon>Streptomyces</taxon>
    </lineage>
</organism>
<dbReference type="EMBL" id="CP117522">
    <property type="protein sequence ID" value="WNE97570.1"/>
    <property type="molecule type" value="Genomic_DNA"/>
</dbReference>
<evidence type="ECO:0008006" key="5">
    <source>
        <dbReference type="Google" id="ProtNLM"/>
    </source>
</evidence>
<accession>A0ABY9V4C6</accession>
<feature type="region of interest" description="Disordered" evidence="1">
    <location>
        <begin position="44"/>
        <end position="82"/>
    </location>
</feature>
<proteinExistence type="predicted"/>
<sequence length="230" mass="24022">MRDHTTHTTTGTARTARARRTRAAAALACATAVALLATACNDDAAQDAGGSESPAATQKPSASASKGADKADKTDKAVDSDTGKTLALGETTALTYKRSNKAATLEIATKSVQKGSPADLADLNMDADAKAMQPYYVTMSFKNIGDQALHYPFLSTPMALRDSQGNPGKVLITSGDAVPQCEDEDPDDFAVGASTTLCKIVLLPKGQTPSVALYNGDFDKEPVYWKATQS</sequence>
<dbReference type="RefSeq" id="WP_311036520.1">
    <property type="nucleotide sequence ID" value="NZ_CP117522.1"/>
</dbReference>
<gene>
    <name evidence="3" type="ORF">PS467_20665</name>
</gene>
<feature type="chain" id="PRO_5045230244" description="DUF4352 domain-containing protein" evidence="2">
    <location>
        <begin position="40"/>
        <end position="230"/>
    </location>
</feature>